<feature type="non-terminal residue" evidence="1">
    <location>
        <position position="1"/>
    </location>
</feature>
<dbReference type="EMBL" id="ML208674">
    <property type="protein sequence ID" value="TFK61294.1"/>
    <property type="molecule type" value="Genomic_DNA"/>
</dbReference>
<evidence type="ECO:0000313" key="2">
    <source>
        <dbReference type="Proteomes" id="UP000308600"/>
    </source>
</evidence>
<gene>
    <name evidence="1" type="ORF">BDN72DRAFT_738473</name>
</gene>
<keyword evidence="2" id="KW-1185">Reference proteome</keyword>
<organism evidence="1 2">
    <name type="scientific">Pluteus cervinus</name>
    <dbReference type="NCBI Taxonomy" id="181527"/>
    <lineage>
        <taxon>Eukaryota</taxon>
        <taxon>Fungi</taxon>
        <taxon>Dikarya</taxon>
        <taxon>Basidiomycota</taxon>
        <taxon>Agaricomycotina</taxon>
        <taxon>Agaricomycetes</taxon>
        <taxon>Agaricomycetidae</taxon>
        <taxon>Agaricales</taxon>
        <taxon>Pluteineae</taxon>
        <taxon>Pluteaceae</taxon>
        <taxon>Pluteus</taxon>
    </lineage>
</organism>
<evidence type="ECO:0000313" key="1">
    <source>
        <dbReference type="EMBL" id="TFK61294.1"/>
    </source>
</evidence>
<sequence>TAPAYVREVNQLSPRLDVPLREYVTRYLYNQMHLNSPQSGWQVDLKDCPRPSFILRVNIYHLARVALYAPSDRSNIRSLRKELIRANPSWLGEGP</sequence>
<accession>A0ACD3A7K8</accession>
<dbReference type="Proteomes" id="UP000308600">
    <property type="component" value="Unassembled WGS sequence"/>
</dbReference>
<reference evidence="1 2" key="1">
    <citation type="journal article" date="2019" name="Nat. Ecol. Evol.">
        <title>Megaphylogeny resolves global patterns of mushroom evolution.</title>
        <authorList>
            <person name="Varga T."/>
            <person name="Krizsan K."/>
            <person name="Foldi C."/>
            <person name="Dima B."/>
            <person name="Sanchez-Garcia M."/>
            <person name="Sanchez-Ramirez S."/>
            <person name="Szollosi G.J."/>
            <person name="Szarkandi J.G."/>
            <person name="Papp V."/>
            <person name="Albert L."/>
            <person name="Andreopoulos W."/>
            <person name="Angelini C."/>
            <person name="Antonin V."/>
            <person name="Barry K.W."/>
            <person name="Bougher N.L."/>
            <person name="Buchanan P."/>
            <person name="Buyck B."/>
            <person name="Bense V."/>
            <person name="Catcheside P."/>
            <person name="Chovatia M."/>
            <person name="Cooper J."/>
            <person name="Damon W."/>
            <person name="Desjardin D."/>
            <person name="Finy P."/>
            <person name="Geml J."/>
            <person name="Haridas S."/>
            <person name="Hughes K."/>
            <person name="Justo A."/>
            <person name="Karasinski D."/>
            <person name="Kautmanova I."/>
            <person name="Kiss B."/>
            <person name="Kocsube S."/>
            <person name="Kotiranta H."/>
            <person name="LaButti K.M."/>
            <person name="Lechner B.E."/>
            <person name="Liimatainen K."/>
            <person name="Lipzen A."/>
            <person name="Lukacs Z."/>
            <person name="Mihaltcheva S."/>
            <person name="Morgado L.N."/>
            <person name="Niskanen T."/>
            <person name="Noordeloos M.E."/>
            <person name="Ohm R.A."/>
            <person name="Ortiz-Santana B."/>
            <person name="Ovrebo C."/>
            <person name="Racz N."/>
            <person name="Riley R."/>
            <person name="Savchenko A."/>
            <person name="Shiryaev A."/>
            <person name="Soop K."/>
            <person name="Spirin V."/>
            <person name="Szebenyi C."/>
            <person name="Tomsovsky M."/>
            <person name="Tulloss R.E."/>
            <person name="Uehling J."/>
            <person name="Grigoriev I.V."/>
            <person name="Vagvolgyi C."/>
            <person name="Papp T."/>
            <person name="Martin F.M."/>
            <person name="Miettinen O."/>
            <person name="Hibbett D.S."/>
            <person name="Nagy L.G."/>
        </authorList>
    </citation>
    <scope>NUCLEOTIDE SEQUENCE [LARGE SCALE GENOMIC DNA]</scope>
    <source>
        <strain evidence="1 2">NL-1719</strain>
    </source>
</reference>
<name>A0ACD3A7K8_9AGAR</name>
<protein>
    <submittedName>
        <fullName evidence="1">Uncharacterized protein</fullName>
    </submittedName>
</protein>
<proteinExistence type="predicted"/>
<feature type="non-terminal residue" evidence="1">
    <location>
        <position position="95"/>
    </location>
</feature>